<dbReference type="InterPro" id="IPR013783">
    <property type="entry name" value="Ig-like_fold"/>
</dbReference>
<evidence type="ECO:0000259" key="2">
    <source>
        <dbReference type="PROSITE" id="PS50853"/>
    </source>
</evidence>
<dbReference type="SUPFAM" id="SSF49265">
    <property type="entry name" value="Fibronectin type III"/>
    <property type="match status" value="1"/>
</dbReference>
<evidence type="ECO:0000313" key="3">
    <source>
        <dbReference type="EMBL" id="BCS80167.1"/>
    </source>
</evidence>
<reference evidence="3 4" key="1">
    <citation type="submission" date="2021-02" db="EMBL/GenBank/DDBJ databases">
        <title>Nitrogen-fixing ability and nitrogen fixation related genes of thermophilic fermentative bacteria in the genus Caldicellulosiruptor.</title>
        <authorList>
            <person name="Chen Y."/>
            <person name="Nishihara A."/>
            <person name="Haruta S."/>
        </authorList>
    </citation>
    <scope>NUCLEOTIDE SEQUENCE [LARGE SCALE GENOMIC DNA]</scope>
    <source>
        <strain evidence="3 4">YA01</strain>
    </source>
</reference>
<evidence type="ECO:0000256" key="1">
    <source>
        <dbReference type="ARBA" id="ARBA00022737"/>
    </source>
</evidence>
<protein>
    <recommendedName>
        <fullName evidence="2">Fibronectin type-III domain-containing protein</fullName>
    </recommendedName>
</protein>
<dbReference type="PANTHER" id="PTHR13817">
    <property type="entry name" value="TITIN"/>
    <property type="match status" value="1"/>
</dbReference>
<dbReference type="RefSeq" id="WP_207180330.1">
    <property type="nucleotide sequence ID" value="NZ_AP024480.1"/>
</dbReference>
<dbReference type="InterPro" id="IPR036116">
    <property type="entry name" value="FN3_sf"/>
</dbReference>
<evidence type="ECO:0000313" key="4">
    <source>
        <dbReference type="Proteomes" id="UP000663623"/>
    </source>
</evidence>
<keyword evidence="1" id="KW-0677">Repeat</keyword>
<name>A0ABN6E4N6_9FIRM</name>
<organism evidence="3 4">
    <name type="scientific">Caldicellulosiruptor diazotrophicus</name>
    <dbReference type="NCBI Taxonomy" id="2806205"/>
    <lineage>
        <taxon>Bacteria</taxon>
        <taxon>Bacillati</taxon>
        <taxon>Bacillota</taxon>
        <taxon>Bacillota incertae sedis</taxon>
        <taxon>Caldicellulosiruptorales</taxon>
        <taxon>Caldicellulosiruptoraceae</taxon>
        <taxon>Caldicellulosiruptor</taxon>
    </lineage>
</organism>
<keyword evidence="4" id="KW-1185">Reference proteome</keyword>
<dbReference type="Proteomes" id="UP000663623">
    <property type="component" value="Chromosome"/>
</dbReference>
<dbReference type="SMART" id="SM00060">
    <property type="entry name" value="FN3"/>
    <property type="match status" value="3"/>
</dbReference>
<sequence>MKRKRILNLVIAILLFVNILLGFGTVLHEKALAGQWPVSWGYTVIGNSTYQPENPVAAFDHETGKVTVSCTKGEINRTSTQTSTTVDYFPFVYTTISNTVFTAYVYITNPISFTSANSNYPRGGLIVRNGLDIQDTYYAALVEYNSASATKWDLKAQRRFGSTAGSSTRSAISFPCVLKIVRSSSTNIAVYYGEVNSSNGTITWYGPIGSRSDAGVLNSTLYVGVGVAIQGSNGSPATLQTSFVRIKEGTADTTTAPQNLTDIFNIPQKPQLTVESDDSKAKLMWNFDRNVASYDVLISEDGSNFSTVGSGLTEESEGLLVVQGNAFFTIDRLTNGKQYYVKVRAKNEYGAVESDVITVIPEKPTPPPKPTVLQTAYSDGWVSIKWKTVSKATYYVVYIGEESNNYTNWKIINDNGLPNQTYECKFENLVNKKPYYLRLYAGNNVGLSEGSDEVVITPYPIPAVPTFEVIPGVLELTIKWNRVEDAEKYTIFLGKSSKNYTVSATVYDDGSSSYSYTFKKLEGLTYYISMNASNNSGTSSNAQEMSAMPILPPHYVTNLVVYDQDNAANWSLQYNLQVGSKIFGDRDYAVVSMPTVLEGAYWISTANLSRSYNATLVIASFTVTEDVDVYVALDSRLYTSNQVPAFLSSWKLTEYKIIDNGTNPQVTYLLYKKSFSKGSLVELGSQGVSSGCVFYFVLMKKQLFSIDSEDIVYTNRPLYNIKGKIFTGASVTIKMADEVVATYDTVNQDRDFSITVNLKEGENLIEFSGISADGYVSNRLIRIVYDSTSPKITFKQTPVEYENEIPSSIIKFVCDEDIYVSIKVNEQSVLDNVYCPALQDKELVVTLSEGSNTISLTAKDRSGNIAAYQWTTVYEYIVKNISFVDDYENPITSLTENALINVLAKAENKLNISKDIAIVIAYYNSANQMIGYSISYDTVLPNSTEELLCGIQLPSNINGVKIKAFIWNSLEGMIPLSSVIVLK</sequence>
<accession>A0ABN6E4N6</accession>
<gene>
    <name evidence="3" type="ORF">CaldiYA01_01270</name>
</gene>
<dbReference type="InterPro" id="IPR050964">
    <property type="entry name" value="Striated_Muscle_Regulatory"/>
</dbReference>
<dbReference type="PANTHER" id="PTHR13817:SF73">
    <property type="entry name" value="FIBRONECTIN TYPE-III DOMAIN-CONTAINING PROTEIN"/>
    <property type="match status" value="1"/>
</dbReference>
<feature type="domain" description="Fibronectin type-III" evidence="2">
    <location>
        <begin position="366"/>
        <end position="461"/>
    </location>
</feature>
<dbReference type="Gene3D" id="2.60.40.10">
    <property type="entry name" value="Immunoglobulins"/>
    <property type="match status" value="3"/>
</dbReference>
<proteinExistence type="predicted"/>
<dbReference type="EMBL" id="AP024480">
    <property type="protein sequence ID" value="BCS80167.1"/>
    <property type="molecule type" value="Genomic_DNA"/>
</dbReference>
<dbReference type="InterPro" id="IPR003961">
    <property type="entry name" value="FN3_dom"/>
</dbReference>
<dbReference type="PROSITE" id="PS50853">
    <property type="entry name" value="FN3"/>
    <property type="match status" value="1"/>
</dbReference>